<sequence length="81" mass="10003">MFYNGNRYNNVAFKLYTICPFFALDIIIMLYLFHFFNSFDHHRFLIIEPSIRTIDLPVLQDIYYKYYDYVIIKLKKLPYDV</sequence>
<dbReference type="AlphaFoldDB" id="A0A654M576"/>
<accession>A0A654M576</accession>
<keyword evidence="1" id="KW-0472">Membrane</keyword>
<gene>
    <name evidence="2" type="ORF">NMY3_03659</name>
</gene>
<keyword evidence="1" id="KW-1133">Transmembrane helix</keyword>
<evidence type="ECO:0000313" key="2">
    <source>
        <dbReference type="EMBL" id="ALI37841.1"/>
    </source>
</evidence>
<feature type="transmembrane region" description="Helical" evidence="1">
    <location>
        <begin position="12"/>
        <end position="33"/>
    </location>
</feature>
<dbReference type="KEGG" id="taa:NMY3_03659"/>
<keyword evidence="3" id="KW-1185">Reference proteome</keyword>
<name>A0A654M576_9ARCH</name>
<protein>
    <submittedName>
        <fullName evidence="2">Uncharacterized protein</fullName>
    </submittedName>
</protein>
<dbReference type="EMBL" id="CP012850">
    <property type="protein sequence ID" value="ALI37841.1"/>
    <property type="molecule type" value="Genomic_DNA"/>
</dbReference>
<proteinExistence type="predicted"/>
<evidence type="ECO:0000256" key="1">
    <source>
        <dbReference type="SAM" id="Phobius"/>
    </source>
</evidence>
<organism evidence="2 3">
    <name type="scientific">Candidatus Nitrosocosmicus oleophilus</name>
    <dbReference type="NCBI Taxonomy" id="1353260"/>
    <lineage>
        <taxon>Archaea</taxon>
        <taxon>Nitrososphaerota</taxon>
        <taxon>Nitrososphaeria</taxon>
        <taxon>Nitrososphaerales</taxon>
        <taxon>Nitrososphaeraceae</taxon>
        <taxon>Candidatus Nitrosocosmicus</taxon>
    </lineage>
</organism>
<evidence type="ECO:0000313" key="3">
    <source>
        <dbReference type="Proteomes" id="UP000058925"/>
    </source>
</evidence>
<keyword evidence="1" id="KW-0812">Transmembrane</keyword>
<reference evidence="3" key="1">
    <citation type="submission" date="2015-10" db="EMBL/GenBank/DDBJ databases">
        <title>Niche specialization of a soil ammonia-oxidizing archaeon, Candidatus Nitrosocosmicus oleophilus.</title>
        <authorList>
            <person name="Jung M.-Y."/>
            <person name="Rhee S.-K."/>
        </authorList>
    </citation>
    <scope>NUCLEOTIDE SEQUENCE [LARGE SCALE GENOMIC DNA]</scope>
    <source>
        <strain evidence="3">MY3</strain>
    </source>
</reference>
<dbReference type="Proteomes" id="UP000058925">
    <property type="component" value="Chromosome"/>
</dbReference>